<dbReference type="InterPro" id="IPR023027">
    <property type="entry name" value="Mannitol_DH_CS"/>
</dbReference>
<keyword evidence="10" id="KW-1185">Reference proteome</keyword>
<comment type="caution">
    <text evidence="9">The sequence shown here is derived from an EMBL/GenBank/DDBJ whole genome shotgun (WGS) entry which is preliminary data.</text>
</comment>
<dbReference type="EC" id="1.1.1.17" evidence="2"/>
<dbReference type="InterPro" id="IPR050988">
    <property type="entry name" value="Mannitol_DH/Oxidoreductase"/>
</dbReference>
<dbReference type="PANTHER" id="PTHR43362">
    <property type="entry name" value="MANNITOL DEHYDROGENASE DSF1-RELATED"/>
    <property type="match status" value="1"/>
</dbReference>
<evidence type="ECO:0000256" key="2">
    <source>
        <dbReference type="ARBA" id="ARBA00012939"/>
    </source>
</evidence>
<accession>A0A6N9YGP9</accession>
<evidence type="ECO:0000259" key="7">
    <source>
        <dbReference type="Pfam" id="PF01232"/>
    </source>
</evidence>
<keyword evidence="5" id="KW-0520">NAD</keyword>
<dbReference type="InterPro" id="IPR013131">
    <property type="entry name" value="Mannitol_DH_N"/>
</dbReference>
<proteinExistence type="inferred from homology"/>
<dbReference type="InterPro" id="IPR008927">
    <property type="entry name" value="6-PGluconate_DH-like_C_sf"/>
</dbReference>
<sequence length="417" mass="44975">MVNRPVRIAHLGLGAFFRAHQAWYTAHAPDADSWGIAAFTGRSPAMADALNAQGRRYTLIARRAEGDHAEIIPVVTEAHPGGDDEAWHATMSAPELAVVTLTVTEAGYEPTSAIPGRLLAGLRARRAAGGGPLALVSCDNLPENGNALRIAVQGAAGDDADLREWIDAHISFVSTVVDRITPATTPEDRAVAQALTGWADRCPVVTEPFSEWLLAGEFPSGRPQWDVAGARFIDDVEVYERRKLWLLNGAHSLLAYAGATRGHATVAEAMHDEVCAAWVEQWWDAAARHLELDGTEVSDYRAALTARFTNPRIQHQLAQIGMDGSRKLPVRAFPVLRAELAAGREAVGPARLLAGWIRHLRGDTFEVRDPSAGEFTEAARGPLDQAVRSVLGGLDEELAADDRVVRLVADLTTELSP</sequence>
<dbReference type="Proteomes" id="UP000469185">
    <property type="component" value="Unassembled WGS sequence"/>
</dbReference>
<dbReference type="PANTHER" id="PTHR43362:SF1">
    <property type="entry name" value="MANNITOL DEHYDROGENASE 2-RELATED"/>
    <property type="match status" value="1"/>
</dbReference>
<feature type="domain" description="Mannitol dehydrogenase C-terminal" evidence="8">
    <location>
        <begin position="235"/>
        <end position="408"/>
    </location>
</feature>
<dbReference type="InterPro" id="IPR000669">
    <property type="entry name" value="Mannitol_DH"/>
</dbReference>
<dbReference type="EMBL" id="JAAGOB010000001">
    <property type="protein sequence ID" value="NED94134.1"/>
    <property type="molecule type" value="Genomic_DNA"/>
</dbReference>
<protein>
    <recommendedName>
        <fullName evidence="3">Mannitol-1-phosphate 5-dehydrogenase</fullName>
        <ecNumber evidence="2">1.1.1.17</ecNumber>
    </recommendedName>
</protein>
<reference evidence="9 10" key="1">
    <citation type="submission" date="2020-02" db="EMBL/GenBank/DDBJ databases">
        <authorList>
            <person name="Li X.-J."/>
            <person name="Feng X.-M."/>
        </authorList>
    </citation>
    <scope>NUCLEOTIDE SEQUENCE [LARGE SCALE GENOMIC DNA]</scope>
    <source>
        <strain evidence="9 10">CGMCC 4.7225</strain>
    </source>
</reference>
<dbReference type="PROSITE" id="PS00974">
    <property type="entry name" value="MANNITOL_DHGENASE"/>
    <property type="match status" value="1"/>
</dbReference>
<evidence type="ECO:0000256" key="1">
    <source>
        <dbReference type="ARBA" id="ARBA00006541"/>
    </source>
</evidence>
<dbReference type="InterPro" id="IPR013118">
    <property type="entry name" value="Mannitol_DH_C"/>
</dbReference>
<dbReference type="SUPFAM" id="SSF51735">
    <property type="entry name" value="NAD(P)-binding Rossmann-fold domains"/>
    <property type="match status" value="1"/>
</dbReference>
<name>A0A6N9YGP9_9ACTN</name>
<dbReference type="Pfam" id="PF08125">
    <property type="entry name" value="Mannitol_dh_C"/>
    <property type="match status" value="1"/>
</dbReference>
<evidence type="ECO:0000313" key="10">
    <source>
        <dbReference type="Proteomes" id="UP000469185"/>
    </source>
</evidence>
<gene>
    <name evidence="9" type="ORF">G1H11_02290</name>
</gene>
<dbReference type="Pfam" id="PF01232">
    <property type="entry name" value="Mannitol_dh"/>
    <property type="match status" value="1"/>
</dbReference>
<evidence type="ECO:0000256" key="3">
    <source>
        <dbReference type="ARBA" id="ARBA00016219"/>
    </source>
</evidence>
<dbReference type="GO" id="GO:0019594">
    <property type="term" value="P:mannitol metabolic process"/>
    <property type="evidence" value="ECO:0007669"/>
    <property type="project" value="InterPro"/>
</dbReference>
<dbReference type="PRINTS" id="PR00084">
    <property type="entry name" value="MTLDHDRGNASE"/>
</dbReference>
<dbReference type="SUPFAM" id="SSF48179">
    <property type="entry name" value="6-phosphogluconate dehydrogenase C-terminal domain-like"/>
    <property type="match status" value="1"/>
</dbReference>
<comment type="similarity">
    <text evidence="1">Belongs to the mannitol dehydrogenase family.</text>
</comment>
<evidence type="ECO:0000256" key="4">
    <source>
        <dbReference type="ARBA" id="ARBA00023002"/>
    </source>
</evidence>
<dbReference type="InterPro" id="IPR036291">
    <property type="entry name" value="NAD(P)-bd_dom_sf"/>
</dbReference>
<keyword evidence="4" id="KW-0560">Oxidoreductase</keyword>
<evidence type="ECO:0000256" key="6">
    <source>
        <dbReference type="ARBA" id="ARBA00048615"/>
    </source>
</evidence>
<evidence type="ECO:0000313" key="9">
    <source>
        <dbReference type="EMBL" id="NED94134.1"/>
    </source>
</evidence>
<dbReference type="InterPro" id="IPR013328">
    <property type="entry name" value="6PGD_dom2"/>
</dbReference>
<evidence type="ECO:0000259" key="8">
    <source>
        <dbReference type="Pfam" id="PF08125"/>
    </source>
</evidence>
<organism evidence="9 10">
    <name type="scientific">Phytoactinopolyspora alkaliphila</name>
    <dbReference type="NCBI Taxonomy" id="1783498"/>
    <lineage>
        <taxon>Bacteria</taxon>
        <taxon>Bacillati</taxon>
        <taxon>Actinomycetota</taxon>
        <taxon>Actinomycetes</taxon>
        <taxon>Jiangellales</taxon>
        <taxon>Jiangellaceae</taxon>
        <taxon>Phytoactinopolyspora</taxon>
    </lineage>
</organism>
<dbReference type="Gene3D" id="3.40.50.720">
    <property type="entry name" value="NAD(P)-binding Rossmann-like Domain"/>
    <property type="match status" value="1"/>
</dbReference>
<dbReference type="Gene3D" id="1.10.1040.10">
    <property type="entry name" value="N-(1-d-carboxylethyl)-l-norvaline Dehydrogenase, domain 2"/>
    <property type="match status" value="1"/>
</dbReference>
<feature type="domain" description="Mannitol dehydrogenase N-terminal" evidence="7">
    <location>
        <begin position="7"/>
        <end position="226"/>
    </location>
</feature>
<dbReference type="AlphaFoldDB" id="A0A6N9YGP9"/>
<comment type="catalytic activity">
    <reaction evidence="6">
        <text>D-mannitol 1-phosphate + NAD(+) = beta-D-fructose 6-phosphate + NADH + H(+)</text>
        <dbReference type="Rhea" id="RHEA:19661"/>
        <dbReference type="ChEBI" id="CHEBI:15378"/>
        <dbReference type="ChEBI" id="CHEBI:57540"/>
        <dbReference type="ChEBI" id="CHEBI:57634"/>
        <dbReference type="ChEBI" id="CHEBI:57945"/>
        <dbReference type="ChEBI" id="CHEBI:61381"/>
        <dbReference type="EC" id="1.1.1.17"/>
    </reaction>
</comment>
<evidence type="ECO:0000256" key="5">
    <source>
        <dbReference type="ARBA" id="ARBA00023027"/>
    </source>
</evidence>
<dbReference type="GO" id="GO:0008926">
    <property type="term" value="F:mannitol-1-phosphate 5-dehydrogenase activity"/>
    <property type="evidence" value="ECO:0007669"/>
    <property type="project" value="UniProtKB-EC"/>
</dbReference>